<dbReference type="InterPro" id="IPR007248">
    <property type="entry name" value="Mpv17_PMP22"/>
</dbReference>
<dbReference type="GO" id="GO:0005737">
    <property type="term" value="C:cytoplasm"/>
    <property type="evidence" value="ECO:0007669"/>
    <property type="project" value="TreeGrafter"/>
</dbReference>
<comment type="subcellular location">
    <subcellularLocation>
        <location evidence="1">Membrane</location>
        <topology evidence="1">Multi-pass membrane protein</topology>
    </subcellularLocation>
</comment>
<feature type="region of interest" description="Disordered" evidence="7">
    <location>
        <begin position="55"/>
        <end position="75"/>
    </location>
</feature>
<reference evidence="8" key="2">
    <citation type="submission" date="2021-01" db="UniProtKB">
        <authorList>
            <consortium name="EnsemblPlants"/>
        </authorList>
    </citation>
    <scope>IDENTIFICATION</scope>
</reference>
<organism evidence="8 9">
    <name type="scientific">Quercus lobata</name>
    <name type="common">Valley oak</name>
    <dbReference type="NCBI Taxonomy" id="97700"/>
    <lineage>
        <taxon>Eukaryota</taxon>
        <taxon>Viridiplantae</taxon>
        <taxon>Streptophyta</taxon>
        <taxon>Embryophyta</taxon>
        <taxon>Tracheophyta</taxon>
        <taxon>Spermatophyta</taxon>
        <taxon>Magnoliopsida</taxon>
        <taxon>eudicotyledons</taxon>
        <taxon>Gunneridae</taxon>
        <taxon>Pentapetalae</taxon>
        <taxon>rosids</taxon>
        <taxon>fabids</taxon>
        <taxon>Fagales</taxon>
        <taxon>Fagaceae</taxon>
        <taxon>Quercus</taxon>
    </lineage>
</organism>
<evidence type="ECO:0000256" key="3">
    <source>
        <dbReference type="ARBA" id="ARBA00022692"/>
    </source>
</evidence>
<keyword evidence="3 6" id="KW-0812">Transmembrane</keyword>
<keyword evidence="5 6" id="KW-0472">Membrane</keyword>
<evidence type="ECO:0000313" key="8">
    <source>
        <dbReference type="EnsemblPlants" id="QL12p037626:mrna"/>
    </source>
</evidence>
<dbReference type="Proteomes" id="UP000594261">
    <property type="component" value="Chromosome 12"/>
</dbReference>
<dbReference type="PANTHER" id="PTHR11266">
    <property type="entry name" value="PEROXISOMAL MEMBRANE PROTEIN 2, PXMP2 MPV17"/>
    <property type="match status" value="1"/>
</dbReference>
<feature type="transmembrane region" description="Helical" evidence="6">
    <location>
        <begin position="194"/>
        <end position="210"/>
    </location>
</feature>
<dbReference type="InParanoid" id="A0A7N2N661"/>
<dbReference type="EMBL" id="LRBV02000012">
    <property type="status" value="NOT_ANNOTATED_CDS"/>
    <property type="molecule type" value="Genomic_DNA"/>
</dbReference>
<accession>A0A7N2N661</accession>
<feature type="compositionally biased region" description="Low complexity" evidence="7">
    <location>
        <begin position="62"/>
        <end position="75"/>
    </location>
</feature>
<evidence type="ECO:0000256" key="7">
    <source>
        <dbReference type="SAM" id="MobiDB-lite"/>
    </source>
</evidence>
<feature type="transmembrane region" description="Helical" evidence="6">
    <location>
        <begin position="152"/>
        <end position="174"/>
    </location>
</feature>
<proteinExistence type="inferred from homology"/>
<name>A0A7N2N661_QUELO</name>
<dbReference type="PANTHER" id="PTHR11266:SF88">
    <property type="entry name" value="PROTEIN SYM1-LIKE"/>
    <property type="match status" value="1"/>
</dbReference>
<evidence type="ECO:0000256" key="5">
    <source>
        <dbReference type="ARBA" id="ARBA00023136"/>
    </source>
</evidence>
<comment type="similarity">
    <text evidence="2 6">Belongs to the peroxisomal membrane protein PXMP2/4 family.</text>
</comment>
<evidence type="ECO:0000256" key="6">
    <source>
        <dbReference type="RuleBase" id="RU363053"/>
    </source>
</evidence>
<keyword evidence="9" id="KW-1185">Reference proteome</keyword>
<sequence>MGSNFLRKYYYCHLQTYETRLLVTHVGNFTAQAKSLATHQQWRAYARFPSQLSKTRVPNTLSPPSRSFSSSSSSKSGFLGWYLGNLQSRPLITKCITSSLIYVASDLTSQVGDLGPSKPTHIASFLGMAPTFPLNTYAACSGCMRNVGAWSYVVYAVIIDFSVTVIVVALLVAYGMMITLPPSGSFDTTRTFRMAAYGLVILGPSQHFWFNSLSKILPKRDVLTTLKKTSMGQTIYGPIITTIFFSYNAGLQGRSSPVGLLPIYGFGLPLILESPMFGWREIGGKEQVLFRLNQLANH</sequence>
<dbReference type="EnsemblPlants" id="QL12p037626:mrna">
    <property type="protein sequence ID" value="QL12p037626:mrna"/>
    <property type="gene ID" value="QL12p037626"/>
</dbReference>
<evidence type="ECO:0000256" key="1">
    <source>
        <dbReference type="ARBA" id="ARBA00004141"/>
    </source>
</evidence>
<evidence type="ECO:0000313" key="9">
    <source>
        <dbReference type="Proteomes" id="UP000594261"/>
    </source>
</evidence>
<dbReference type="GO" id="GO:0016020">
    <property type="term" value="C:membrane"/>
    <property type="evidence" value="ECO:0007669"/>
    <property type="project" value="UniProtKB-SubCell"/>
</dbReference>
<reference evidence="8 9" key="1">
    <citation type="journal article" date="2016" name="G3 (Bethesda)">
        <title>First Draft Assembly and Annotation of the Genome of a California Endemic Oak Quercus lobata Nee (Fagaceae).</title>
        <authorList>
            <person name="Sork V.L."/>
            <person name="Fitz-Gibbon S.T."/>
            <person name="Puiu D."/>
            <person name="Crepeau M."/>
            <person name="Gugger P.F."/>
            <person name="Sherman R."/>
            <person name="Stevens K."/>
            <person name="Langley C.H."/>
            <person name="Pellegrini M."/>
            <person name="Salzberg S.L."/>
        </authorList>
    </citation>
    <scope>NUCLEOTIDE SEQUENCE [LARGE SCALE GENOMIC DNA]</scope>
    <source>
        <strain evidence="8 9">cv. SW786</strain>
    </source>
</reference>
<evidence type="ECO:0000256" key="2">
    <source>
        <dbReference type="ARBA" id="ARBA00006824"/>
    </source>
</evidence>
<protein>
    <submittedName>
        <fullName evidence="8">Uncharacterized protein</fullName>
    </submittedName>
</protein>
<evidence type="ECO:0000256" key="4">
    <source>
        <dbReference type="ARBA" id="ARBA00022989"/>
    </source>
</evidence>
<dbReference type="AlphaFoldDB" id="A0A7N2N661"/>
<dbReference type="Gramene" id="QL12p037626:mrna">
    <property type="protein sequence ID" value="QL12p037626:mrna"/>
    <property type="gene ID" value="QL12p037626"/>
</dbReference>
<keyword evidence="4 6" id="KW-1133">Transmembrane helix</keyword>